<feature type="region of interest" description="Disordered" evidence="1">
    <location>
        <begin position="69"/>
        <end position="120"/>
    </location>
</feature>
<evidence type="ECO:0000256" key="1">
    <source>
        <dbReference type="SAM" id="MobiDB-lite"/>
    </source>
</evidence>
<accession>A0A6J1Q9V9</accession>
<name>A0A6J1Q9V9_9HYME</name>
<feature type="compositionally biased region" description="Low complexity" evidence="1">
    <location>
        <begin position="76"/>
        <end position="112"/>
    </location>
</feature>
<gene>
    <name evidence="3" type="primary">LOC112459296</name>
</gene>
<protein>
    <submittedName>
        <fullName evidence="3">Uncharacterized protein LOC112459296</fullName>
    </submittedName>
</protein>
<organism evidence="2 3">
    <name type="scientific">Temnothorax curvispinosus</name>
    <dbReference type="NCBI Taxonomy" id="300111"/>
    <lineage>
        <taxon>Eukaryota</taxon>
        <taxon>Metazoa</taxon>
        <taxon>Ecdysozoa</taxon>
        <taxon>Arthropoda</taxon>
        <taxon>Hexapoda</taxon>
        <taxon>Insecta</taxon>
        <taxon>Pterygota</taxon>
        <taxon>Neoptera</taxon>
        <taxon>Endopterygota</taxon>
        <taxon>Hymenoptera</taxon>
        <taxon>Apocrita</taxon>
        <taxon>Aculeata</taxon>
        <taxon>Formicoidea</taxon>
        <taxon>Formicidae</taxon>
        <taxon>Myrmicinae</taxon>
        <taxon>Temnothorax</taxon>
    </lineage>
</organism>
<reference evidence="3" key="1">
    <citation type="submission" date="2025-08" db="UniProtKB">
        <authorList>
            <consortium name="RefSeq"/>
        </authorList>
    </citation>
    <scope>IDENTIFICATION</scope>
    <source>
        <tissue evidence="3">Whole body</tissue>
    </source>
</reference>
<dbReference type="GeneID" id="112459296"/>
<dbReference type="Proteomes" id="UP000504618">
    <property type="component" value="Unplaced"/>
</dbReference>
<dbReference type="AlphaFoldDB" id="A0A6J1Q9V9"/>
<dbReference type="RefSeq" id="XP_024879102.1">
    <property type="nucleotide sequence ID" value="XM_025023334.1"/>
</dbReference>
<dbReference type="OrthoDB" id="7555411at2759"/>
<evidence type="ECO:0000313" key="3">
    <source>
        <dbReference type="RefSeq" id="XP_024879102.1"/>
    </source>
</evidence>
<sequence length="293" mass="33047">MPRGPYRQYLQDINIPIPATTLRRRLQNVQNADALQNDAERYDGLAISESDDEYSPMELVDDSAVVGIQDNQDFPSTSSADNNLSDSLPSLSSDAETQHFSDAASNNSNENSIHTDSSDSDCEYQDSICEKNIYVDEQNEPNLERLTLYEGCQLTLEESKLLIMSFALRFDLSDKAFEHLIQLIDCHLPTNRHGSLFLFLKDLPEPPIVNTQFYCHVNKCKRLIKFAQNNVMECECGAVCTKANLKQAGCYFLYIPFVTLHRVHVTVFPIPIFVLRAYCRVNSFQEEAAGGPG</sequence>
<proteinExistence type="predicted"/>
<keyword evidence="2" id="KW-1185">Reference proteome</keyword>
<evidence type="ECO:0000313" key="2">
    <source>
        <dbReference type="Proteomes" id="UP000504618"/>
    </source>
</evidence>